<dbReference type="CDD" id="cd00093">
    <property type="entry name" value="HTH_XRE"/>
    <property type="match status" value="1"/>
</dbReference>
<dbReference type="RefSeq" id="WP_254418247.1">
    <property type="nucleotide sequence ID" value="NZ_BAAAJB010000012.1"/>
</dbReference>
<evidence type="ECO:0000313" key="4">
    <source>
        <dbReference type="Proteomes" id="UP001055940"/>
    </source>
</evidence>
<evidence type="ECO:0000256" key="1">
    <source>
        <dbReference type="ARBA" id="ARBA00007227"/>
    </source>
</evidence>
<dbReference type="Pfam" id="PF06114">
    <property type="entry name" value="Peptidase_M78"/>
    <property type="match status" value="1"/>
</dbReference>
<dbReference type="InterPro" id="IPR010359">
    <property type="entry name" value="IrrE_HExxH"/>
</dbReference>
<proteinExistence type="inferred from homology"/>
<dbReference type="InterPro" id="IPR052345">
    <property type="entry name" value="Rad_response_metalloprotease"/>
</dbReference>
<dbReference type="SMART" id="SM00530">
    <property type="entry name" value="HTH_XRE"/>
    <property type="match status" value="1"/>
</dbReference>
<dbReference type="PANTHER" id="PTHR43236:SF1">
    <property type="entry name" value="BLL7220 PROTEIN"/>
    <property type="match status" value="1"/>
</dbReference>
<feature type="domain" description="HTH cro/C1-type" evidence="2">
    <location>
        <begin position="12"/>
        <end position="66"/>
    </location>
</feature>
<comment type="similarity">
    <text evidence="1">Belongs to the short-chain fatty acyl-CoA assimilation regulator (ScfR) family.</text>
</comment>
<dbReference type="Gene3D" id="1.10.10.2910">
    <property type="match status" value="1"/>
</dbReference>
<dbReference type="InterPro" id="IPR001387">
    <property type="entry name" value="Cro/C1-type_HTH"/>
</dbReference>
<name>A0ABY5D4N3_9ACTN</name>
<accession>A0ABY5D4N3</accession>
<dbReference type="SUPFAM" id="SSF47413">
    <property type="entry name" value="lambda repressor-like DNA-binding domains"/>
    <property type="match status" value="1"/>
</dbReference>
<dbReference type="EMBL" id="CP099837">
    <property type="protein sequence ID" value="USY18945.1"/>
    <property type="molecule type" value="Genomic_DNA"/>
</dbReference>
<keyword evidence="4" id="KW-1185">Reference proteome</keyword>
<evidence type="ECO:0000259" key="2">
    <source>
        <dbReference type="PROSITE" id="PS50943"/>
    </source>
</evidence>
<gene>
    <name evidence="3" type="ORF">NE857_27325</name>
</gene>
<dbReference type="Proteomes" id="UP001055940">
    <property type="component" value="Chromosome"/>
</dbReference>
<protein>
    <submittedName>
        <fullName evidence="3">XRE family transcriptional regulator</fullName>
    </submittedName>
</protein>
<dbReference type="InterPro" id="IPR010982">
    <property type="entry name" value="Lambda_DNA-bd_dom_sf"/>
</dbReference>
<evidence type="ECO:0000313" key="3">
    <source>
        <dbReference type="EMBL" id="USY18945.1"/>
    </source>
</evidence>
<dbReference type="PROSITE" id="PS50943">
    <property type="entry name" value="HTH_CROC1"/>
    <property type="match status" value="1"/>
</dbReference>
<dbReference type="Pfam" id="PF01381">
    <property type="entry name" value="HTH_3"/>
    <property type="match status" value="1"/>
</dbReference>
<sequence length="375" mass="41504">MVLNSTELGLRVSQARQRAGLTQAELSQAIGVNRSVLAKMENGSRRLTALELAQVAEALGERIEWFVEDTPPAIVSHRNVTDPGEPSPRIDAEVERRVRAVEFVARNDTEFRDKVRRPPEFPLPGSREEADKLAREARELLGVGQSEPLHDLGTKVIRAGLLPFIVNLGRDAADAASVLLDAGAVAVVNGGLRVGRRRLSLAHELGHVLVADDYTVDWRIDGSTNRGFHEQLMDQFARSLLLPDISLEENWDVCGGNTENGLRTAAVRVASHFRVDMSTLARRLRELELISGAQAAQVRTTRTTKADIVEHDLVSSDELPKKPLPRVYEAAVLRLFTSEKISEERALDLLMGTWETAELPELPKLNESAIWQFVS</sequence>
<reference evidence="3" key="1">
    <citation type="submission" date="2022-06" db="EMBL/GenBank/DDBJ databases">
        <authorList>
            <person name="Ping M."/>
        </authorList>
    </citation>
    <scope>NUCLEOTIDE SEQUENCE</scope>
    <source>
        <strain evidence="3">JCM11759T</strain>
    </source>
</reference>
<dbReference type="Gene3D" id="1.10.260.40">
    <property type="entry name" value="lambda repressor-like DNA-binding domains"/>
    <property type="match status" value="1"/>
</dbReference>
<dbReference type="PANTHER" id="PTHR43236">
    <property type="entry name" value="ANTITOXIN HIGA1"/>
    <property type="match status" value="1"/>
</dbReference>
<organism evidence="3 4">
    <name type="scientific">Nocardiopsis exhalans</name>
    <dbReference type="NCBI Taxonomy" id="163604"/>
    <lineage>
        <taxon>Bacteria</taxon>
        <taxon>Bacillati</taxon>
        <taxon>Actinomycetota</taxon>
        <taxon>Actinomycetes</taxon>
        <taxon>Streptosporangiales</taxon>
        <taxon>Nocardiopsidaceae</taxon>
        <taxon>Nocardiopsis</taxon>
    </lineage>
</organism>